<dbReference type="PROSITE" id="PS51257">
    <property type="entry name" value="PROKAR_LIPOPROTEIN"/>
    <property type="match status" value="1"/>
</dbReference>
<keyword evidence="2" id="KW-0732">Signal</keyword>
<accession>A0A3E0VJ84</accession>
<feature type="chain" id="PRO_5038948875" evidence="2">
    <location>
        <begin position="28"/>
        <end position="197"/>
    </location>
</feature>
<evidence type="ECO:0000256" key="2">
    <source>
        <dbReference type="SAM" id="SignalP"/>
    </source>
</evidence>
<evidence type="ECO:0000313" key="3">
    <source>
        <dbReference type="EMBL" id="RFA10006.1"/>
    </source>
</evidence>
<protein>
    <submittedName>
        <fullName evidence="3">Uncharacterized protein</fullName>
    </submittedName>
</protein>
<organism evidence="3 4">
    <name type="scientific">Subtercola boreus</name>
    <dbReference type="NCBI Taxonomy" id="120213"/>
    <lineage>
        <taxon>Bacteria</taxon>
        <taxon>Bacillati</taxon>
        <taxon>Actinomycetota</taxon>
        <taxon>Actinomycetes</taxon>
        <taxon>Micrococcales</taxon>
        <taxon>Microbacteriaceae</taxon>
        <taxon>Subtercola</taxon>
    </lineage>
</organism>
<feature type="region of interest" description="Disordered" evidence="1">
    <location>
        <begin position="145"/>
        <end position="174"/>
    </location>
</feature>
<evidence type="ECO:0000256" key="1">
    <source>
        <dbReference type="SAM" id="MobiDB-lite"/>
    </source>
</evidence>
<dbReference type="Proteomes" id="UP000256486">
    <property type="component" value="Unassembled WGS sequence"/>
</dbReference>
<dbReference type="AlphaFoldDB" id="A0A3E0VJ84"/>
<evidence type="ECO:0000313" key="4">
    <source>
        <dbReference type="Proteomes" id="UP000256486"/>
    </source>
</evidence>
<proteinExistence type="predicted"/>
<keyword evidence="4" id="KW-1185">Reference proteome</keyword>
<sequence length="197" mass="19598">MVNRSARLALCVSAAAVLMFGVAACSAPDVSPTVIPNPSLTAGPSASTNAEWGAYGTKDDACAAVAGDVLTLALAPKNLALADPDGGVDDIDDTIRTAAASAPPAIAANYAQLSAIVRTYGQALSSWNDEVEAIRASASATASASASSSASTATANPTPGAPATSTPTPEPERPAFVDTAFEAQLDSIKNWLSDTCG</sequence>
<reference evidence="3 4" key="1">
    <citation type="submission" date="2017-04" db="EMBL/GenBank/DDBJ databases">
        <title>Comparative genome analysis of Subtercola boreus.</title>
        <authorList>
            <person name="Cho Y.-J."/>
            <person name="Cho A."/>
            <person name="Kim O.-S."/>
            <person name="Lee J.-I."/>
        </authorList>
    </citation>
    <scope>NUCLEOTIDE SEQUENCE [LARGE SCALE GENOMIC DNA]</scope>
    <source>
        <strain evidence="3 4">K300</strain>
    </source>
</reference>
<dbReference type="OrthoDB" id="5125378at2"/>
<dbReference type="EMBL" id="NBWZ01000001">
    <property type="protein sequence ID" value="RFA10006.1"/>
    <property type="molecule type" value="Genomic_DNA"/>
</dbReference>
<gene>
    <name evidence="3" type="ORF">B7R54_12925</name>
</gene>
<comment type="caution">
    <text evidence="3">The sequence shown here is derived from an EMBL/GenBank/DDBJ whole genome shotgun (WGS) entry which is preliminary data.</text>
</comment>
<dbReference type="RefSeq" id="WP_116415404.1">
    <property type="nucleotide sequence ID" value="NZ_NBWZ01000001.1"/>
</dbReference>
<name>A0A3E0VJ84_9MICO</name>
<feature type="compositionally biased region" description="Low complexity" evidence="1">
    <location>
        <begin position="145"/>
        <end position="167"/>
    </location>
</feature>
<feature type="signal peptide" evidence="2">
    <location>
        <begin position="1"/>
        <end position="27"/>
    </location>
</feature>